<dbReference type="EMBL" id="JADYXP020000002">
    <property type="protein sequence ID" value="KAL0130516.1"/>
    <property type="molecule type" value="Genomic_DNA"/>
</dbReference>
<sequence>MPNKKKRKTIKNNYNIAIRAEFIQRMPLESLVSNRYTRINLLSMQIQRPREEASAAPITGGRHAMTGARKLRVRPVSARRTRYERARAHCTSPGNLRATLSRERSISSFTPRVLRQSNVPFTSPLPPFASFTHTHTVARRSDAPFAVSTGFHATAPVSGDVPVTEVRLKPALRWILDYGKCRGREGGSEEEEAVSGRVAWPAN</sequence>
<keyword evidence="3" id="KW-1185">Reference proteome</keyword>
<proteinExistence type="predicted"/>
<evidence type="ECO:0000313" key="3">
    <source>
        <dbReference type="Proteomes" id="UP001430953"/>
    </source>
</evidence>
<protein>
    <submittedName>
        <fullName evidence="2">Uncharacterized protein</fullName>
    </submittedName>
</protein>
<dbReference type="AlphaFoldDB" id="A0AAW2GTG9"/>
<name>A0AAW2GTG9_9HYME</name>
<evidence type="ECO:0000313" key="2">
    <source>
        <dbReference type="EMBL" id="KAL0130516.1"/>
    </source>
</evidence>
<dbReference type="Proteomes" id="UP001430953">
    <property type="component" value="Unassembled WGS sequence"/>
</dbReference>
<feature type="region of interest" description="Disordered" evidence="1">
    <location>
        <begin position="184"/>
        <end position="203"/>
    </location>
</feature>
<gene>
    <name evidence="2" type="ORF">PUN28_002269</name>
</gene>
<evidence type="ECO:0000256" key="1">
    <source>
        <dbReference type="SAM" id="MobiDB-lite"/>
    </source>
</evidence>
<accession>A0AAW2GTG9</accession>
<reference evidence="2 3" key="1">
    <citation type="submission" date="2023-03" db="EMBL/GenBank/DDBJ databases">
        <title>High recombination rates correlate with genetic variation in Cardiocondyla obscurior ants.</title>
        <authorList>
            <person name="Errbii M."/>
        </authorList>
    </citation>
    <scope>NUCLEOTIDE SEQUENCE [LARGE SCALE GENOMIC DNA]</scope>
    <source>
        <strain evidence="2">Alpha-2009</strain>
        <tissue evidence="2">Whole body</tissue>
    </source>
</reference>
<organism evidence="2 3">
    <name type="scientific">Cardiocondyla obscurior</name>
    <dbReference type="NCBI Taxonomy" id="286306"/>
    <lineage>
        <taxon>Eukaryota</taxon>
        <taxon>Metazoa</taxon>
        <taxon>Ecdysozoa</taxon>
        <taxon>Arthropoda</taxon>
        <taxon>Hexapoda</taxon>
        <taxon>Insecta</taxon>
        <taxon>Pterygota</taxon>
        <taxon>Neoptera</taxon>
        <taxon>Endopterygota</taxon>
        <taxon>Hymenoptera</taxon>
        <taxon>Apocrita</taxon>
        <taxon>Aculeata</taxon>
        <taxon>Formicoidea</taxon>
        <taxon>Formicidae</taxon>
        <taxon>Myrmicinae</taxon>
        <taxon>Cardiocondyla</taxon>
    </lineage>
</organism>
<comment type="caution">
    <text evidence="2">The sequence shown here is derived from an EMBL/GenBank/DDBJ whole genome shotgun (WGS) entry which is preliminary data.</text>
</comment>